<feature type="binding site" evidence="2">
    <location>
        <position position="176"/>
    </location>
    <ligand>
        <name>Zn(2+)</name>
        <dbReference type="ChEBI" id="CHEBI:29105"/>
        <label>1</label>
        <note>catalytic</note>
    </ligand>
</feature>
<dbReference type="PANTHER" id="PTHR30304:SF0">
    <property type="entry name" value="D-TAGATOSE-1,6-BISPHOSPHATE ALDOLASE SUBUNIT GATY-RELATED"/>
    <property type="match status" value="1"/>
</dbReference>
<dbReference type="GO" id="GO:0016832">
    <property type="term" value="F:aldehyde-lyase activity"/>
    <property type="evidence" value="ECO:0007669"/>
    <property type="project" value="InterPro"/>
</dbReference>
<dbReference type="InterPro" id="IPR050246">
    <property type="entry name" value="Class_II_FBP_aldolase"/>
</dbReference>
<dbReference type="GO" id="GO:0008270">
    <property type="term" value="F:zinc ion binding"/>
    <property type="evidence" value="ECO:0007669"/>
    <property type="project" value="InterPro"/>
</dbReference>
<dbReference type="InterPro" id="IPR000771">
    <property type="entry name" value="FBA_II"/>
</dbReference>
<dbReference type="SUPFAM" id="SSF51569">
    <property type="entry name" value="Aldolase"/>
    <property type="match status" value="1"/>
</dbReference>
<feature type="binding site" evidence="2">
    <location>
        <position position="133"/>
    </location>
    <ligand>
        <name>Zn(2+)</name>
        <dbReference type="ChEBI" id="CHEBI:29105"/>
        <label>2</label>
    </ligand>
</feature>
<evidence type="ECO:0000313" key="3">
    <source>
        <dbReference type="EMBL" id="QUI24025.1"/>
    </source>
</evidence>
<keyword evidence="4" id="KW-1185">Reference proteome</keyword>
<dbReference type="PROSITE" id="PS00602">
    <property type="entry name" value="ALDOLASE_CLASS_II_1"/>
    <property type="match status" value="1"/>
</dbReference>
<dbReference type="PIRSF" id="PIRSF001359">
    <property type="entry name" value="F_bP_aldolase_II"/>
    <property type="match status" value="1"/>
</dbReference>
<dbReference type="CDD" id="cd00947">
    <property type="entry name" value="TBP_aldolase_IIB"/>
    <property type="match status" value="1"/>
</dbReference>
<dbReference type="GO" id="GO:0005975">
    <property type="term" value="P:carbohydrate metabolic process"/>
    <property type="evidence" value="ECO:0007669"/>
    <property type="project" value="InterPro"/>
</dbReference>
<dbReference type="InterPro" id="IPR013785">
    <property type="entry name" value="Aldolase_TIM"/>
</dbReference>
<feature type="active site" description="Proton donor" evidence="1">
    <location>
        <position position="81"/>
    </location>
</feature>
<evidence type="ECO:0000313" key="4">
    <source>
        <dbReference type="Proteomes" id="UP000683246"/>
    </source>
</evidence>
<name>A0A8J8SHN1_9FIRM</name>
<reference evidence="3" key="1">
    <citation type="submission" date="2020-07" db="EMBL/GenBank/DDBJ databases">
        <title>Vallitalea pronyensis genome.</title>
        <authorList>
            <person name="Postec A."/>
        </authorList>
    </citation>
    <scope>NUCLEOTIDE SEQUENCE</scope>
    <source>
        <strain evidence="3">FatNI3</strain>
    </source>
</reference>
<feature type="binding site" evidence="2">
    <location>
        <position position="82"/>
    </location>
    <ligand>
        <name>Zn(2+)</name>
        <dbReference type="ChEBI" id="CHEBI:29105"/>
        <label>1</label>
        <note>catalytic</note>
    </ligand>
</feature>
<dbReference type="Gene3D" id="3.20.20.70">
    <property type="entry name" value="Aldolase class I"/>
    <property type="match status" value="1"/>
</dbReference>
<keyword evidence="2" id="KW-0479">Metal-binding</keyword>
<dbReference type="AlphaFoldDB" id="A0A8J8SHN1"/>
<feature type="binding site" evidence="2">
    <location>
        <position position="204"/>
    </location>
    <ligand>
        <name>Zn(2+)</name>
        <dbReference type="ChEBI" id="CHEBI:29105"/>
        <label>1</label>
        <note>catalytic</note>
    </ligand>
</feature>
<dbReference type="Proteomes" id="UP000683246">
    <property type="component" value="Chromosome"/>
</dbReference>
<accession>A0A8J8SHN1</accession>
<dbReference type="NCBIfam" id="TIGR00167">
    <property type="entry name" value="cbbA"/>
    <property type="match status" value="1"/>
</dbReference>
<proteinExistence type="predicted"/>
<dbReference type="RefSeq" id="WP_212694716.1">
    <property type="nucleotide sequence ID" value="NZ_CP058649.1"/>
</dbReference>
<dbReference type="EMBL" id="CP058649">
    <property type="protein sequence ID" value="QUI24025.1"/>
    <property type="molecule type" value="Genomic_DNA"/>
</dbReference>
<protein>
    <submittedName>
        <fullName evidence="3">Class II fructose-bisphosphate aldolase</fullName>
    </submittedName>
</protein>
<dbReference type="Pfam" id="PF01116">
    <property type="entry name" value="F_bP_aldolase"/>
    <property type="match status" value="1"/>
</dbReference>
<organism evidence="3 4">
    <name type="scientific">Vallitalea pronyensis</name>
    <dbReference type="NCBI Taxonomy" id="1348613"/>
    <lineage>
        <taxon>Bacteria</taxon>
        <taxon>Bacillati</taxon>
        <taxon>Bacillota</taxon>
        <taxon>Clostridia</taxon>
        <taxon>Lachnospirales</taxon>
        <taxon>Vallitaleaceae</taxon>
        <taxon>Vallitalea</taxon>
    </lineage>
</organism>
<feature type="binding site" evidence="2">
    <location>
        <position position="103"/>
    </location>
    <ligand>
        <name>Zn(2+)</name>
        <dbReference type="ChEBI" id="CHEBI:29105"/>
        <label>2</label>
    </ligand>
</feature>
<dbReference type="PANTHER" id="PTHR30304">
    <property type="entry name" value="D-TAGATOSE-1,6-BISPHOSPHATE ALDOLASE"/>
    <property type="match status" value="1"/>
</dbReference>
<gene>
    <name evidence="3" type="ORF">HZI73_17745</name>
</gene>
<evidence type="ECO:0000256" key="1">
    <source>
        <dbReference type="PIRSR" id="PIRSR001359-1"/>
    </source>
</evidence>
<comment type="cofactor">
    <cofactor evidence="2">
        <name>Zn(2+)</name>
        <dbReference type="ChEBI" id="CHEBI:29105"/>
    </cofactor>
    <text evidence="2">Binds 2 Zn(2+) ions per subunit. One is catalytic and the other provides a structural contribution.</text>
</comment>
<sequence>MLVNMVKMMKEAAVADKAVPGFNVYGYEDAKMVIEVAEALNAPAILMTNKDAVAHMDVKYQAALYGAMGEDTDIPVCVHLDHGKDYALCAKAICAGYTSVMYDGSGLPLEENIRQTQEVVRLAHACAISVEAEIGCVGYNDPSIHAIAMYTDPAEAKQFAEETGVDALAVAVGTLHRMQVQDAKIQYERLEQIQELTDVPLVIHGSTGLTDDDLTKLAATSVAKVNIGTALRMAFGHTLREEIMADSQAFDRIKCFKRPMEAIKEVIHQKYKRLGW</sequence>
<keyword evidence="2" id="KW-0862">Zinc</keyword>
<dbReference type="KEGG" id="vpy:HZI73_17745"/>
<evidence type="ECO:0000256" key="2">
    <source>
        <dbReference type="PIRSR" id="PIRSR001359-3"/>
    </source>
</evidence>